<evidence type="ECO:0000313" key="2">
    <source>
        <dbReference type="Proteomes" id="UP000184080"/>
    </source>
</evidence>
<dbReference type="Gene3D" id="3.20.20.140">
    <property type="entry name" value="Metal-dependent hydrolases"/>
    <property type="match status" value="1"/>
</dbReference>
<reference evidence="1 2" key="1">
    <citation type="submission" date="2016-11" db="EMBL/GenBank/DDBJ databases">
        <authorList>
            <person name="Jaros S."/>
            <person name="Januszkiewicz K."/>
            <person name="Wedrychowicz H."/>
        </authorList>
    </citation>
    <scope>NUCLEOTIDE SEQUENCE [LARGE SCALE GENOMIC DNA]</scope>
    <source>
        <strain evidence="1 2">DSM 21864</strain>
    </source>
</reference>
<dbReference type="EMBL" id="FQZO01000003">
    <property type="protein sequence ID" value="SHJ19246.1"/>
    <property type="molecule type" value="Genomic_DNA"/>
</dbReference>
<dbReference type="AlphaFoldDB" id="A0A1M6HAR6"/>
<evidence type="ECO:0000313" key="1">
    <source>
        <dbReference type="EMBL" id="SHJ19246.1"/>
    </source>
</evidence>
<protein>
    <recommendedName>
        <fullName evidence="3">DUF3604 domain-containing protein</fullName>
    </recommendedName>
</protein>
<name>A0A1M6HAR6_9CLOT</name>
<dbReference type="InterPro" id="IPR016195">
    <property type="entry name" value="Pol/histidinol_Pase-like"/>
</dbReference>
<sequence>MKDYKLLWSDLHTNLHHHQMEELESWYNHAKEIIDFWPIAYYPFYMRKDKSGLGVEDIYEKEIRDKDWEQIKAFTKKVNMENKNFPMLIGYEWQGAGLDGDHNVFYLDEEGELHAPNRYEDLCKALPKGKAIAIPHHLAYSLGHRGKNWSTHNPEYSPFAEIYSSHGSSESGYTDTPMTRHIHMGPRTGGTSVFDGLALGNEVGIIASGDNHSVPAMYGHGYMACYSEDSTKEKIWEALLKRHVYGVTGNKIKLKYSLNNAIMGDKIKAEPPYNHSIEVEAGDAINRIELLRNNILVDEYTHSGKWEETELRNTVTFKFKIEFGWGPDLRTYPNITSKVWKGSLETSGEILDIEKCWTSHGQKLNWKETNKCDFELTTYKTSQSGKWMGPSPVTTEGFIFEIKAPIDSEIILKVDEKEYKIKVNKILENTEVIALLEESKALAKEVFGFEDYYRSDPFYHNAYKIRINRGTPDIGYKVKWNTTTLDKKKKKDYYLIKVYQRDGNLAWSSPIWVE</sequence>
<accession>A0A1M6HAR6</accession>
<dbReference type="STRING" id="1121298.SAMN05444401_2447"/>
<proteinExistence type="predicted"/>
<organism evidence="1 2">
    <name type="scientific">Clostridium amylolyticum</name>
    <dbReference type="NCBI Taxonomy" id="1121298"/>
    <lineage>
        <taxon>Bacteria</taxon>
        <taxon>Bacillati</taxon>
        <taxon>Bacillota</taxon>
        <taxon>Clostridia</taxon>
        <taxon>Eubacteriales</taxon>
        <taxon>Clostridiaceae</taxon>
        <taxon>Clostridium</taxon>
    </lineage>
</organism>
<dbReference type="Proteomes" id="UP000184080">
    <property type="component" value="Unassembled WGS sequence"/>
</dbReference>
<dbReference type="SUPFAM" id="SSF89550">
    <property type="entry name" value="PHP domain-like"/>
    <property type="match status" value="1"/>
</dbReference>
<dbReference type="RefSeq" id="WP_242948949.1">
    <property type="nucleotide sequence ID" value="NZ_FQZO01000003.1"/>
</dbReference>
<evidence type="ECO:0008006" key="3">
    <source>
        <dbReference type="Google" id="ProtNLM"/>
    </source>
</evidence>
<gene>
    <name evidence="1" type="ORF">SAMN05444401_2447</name>
</gene>
<keyword evidence="2" id="KW-1185">Reference proteome</keyword>